<dbReference type="Pfam" id="PF00664">
    <property type="entry name" value="ABC_membrane"/>
    <property type="match status" value="2"/>
</dbReference>
<gene>
    <name evidence="13" type="ORF">BSTOLATCC_MIC55764</name>
</gene>
<comment type="caution">
    <text evidence="13">The sequence shown here is derived from an EMBL/GenBank/DDBJ whole genome shotgun (WGS) entry which is preliminary data.</text>
</comment>
<dbReference type="Pfam" id="PF00005">
    <property type="entry name" value="ABC_tran"/>
    <property type="match status" value="2"/>
</dbReference>
<keyword evidence="5" id="KW-0547">Nucleotide-binding</keyword>
<keyword evidence="4" id="KW-0677">Repeat</keyword>
<sequence length="1197" mass="134756">MMELQDIKFSHTTNTSSYFPLYSLEHSFLSSLFFTWVKPILAWKDKSNIKIEDTYPLPDEEYSERETLSDLLKKHKLARALFTAHLGLIFKTIFLRLIISSFEFAGPIFIQLLIAYILSNDKSLSYGLFLALFFSIIVLSTRILVVKYTWLCKILEIRVKNSICSVVYQKVLKVSSVPEGLGVNLLQIDTKKIFECLPHLSVLIVSPLQMALSIYLIQKQVGEAVYAALITLIICVLLNYIIASKLKKYSASIMTIRDKRIEMSTQLLSNIKMIKAYCWEKYFQGQIRGIRNKELSFLRFLMFLYATAYFFYWTIPSLTTGSVFVYYTEIMGKTLTSEEAFVTLITLTILQDSLQDVPYLIAELLMCFVSIKRMQKLLDVPDLEDLPIGNTITMKNCSFSYGEANVLNNMNLEINKGEFLAVIGAVGSGKSSFLNSLMGEMKINAGEITVSDNIAFVPSLDSWLQNDSLKNNILFGKTYIEKWYKSVIEACSLVQDINSLPDKDLTEIGGKGINLSGGQKARICLARAVYADKEVYLLDDPLSSVDSDVAESIMNKCFLGLLSSKTRILITHRLDILNKVDRIAMLENGTVKQIVTTEKLQFTESFVNRSEVSLEEISNSQNRLIAEEKKEIGRVDPKIYKTYFNFSGGYCMLITAFIAMSLWASTKMIADIVLKNWTTESLDASKYLYWYLLLRVGGSLFVYVRSLSMLVFLGIRASKKIHEKMIISFIKAPVNLFYDVTPLGRLLNRLSKDMNIIDEAIARNIGSLIAEICSAVSKLVLIIIYFPITIPLMAPLIYFSNKVKNEFLGIAIELTRLEANSRSPILNHFGETITGAKIIRTFKQKENFLAKNYKLLNQNSRVQYSLGACKCWMTVSLGILSSLVTCIVAVLIVVWDDISPGVIGITLTYIFSLSEGVTYFIGMLADTENSAISVERAAQYINIAKESSFQTDIKLQNWPNNPSIEFRNVEMRYRPNSPIVLKDLSFSISGGQKIGLIGRTGSGKSSIFLCLLRLVEISSGSIFIDGINIAQISLQKLRSALTLVPQDPLVFSGTLKDNLDPTHAKTDAEISQALDNVGLSRFLIDFQVKNDGLNLSVGERQLISLGRAMLSHTKIILFDEATAGIDHETDSQIQRLIQTKFFGCTVLMIAHRIGTIMNSNLIIVMHDGKCKEIDTPQSLQTRNSLFKDMKLKNQQHK</sequence>
<dbReference type="CDD" id="cd03244">
    <property type="entry name" value="ABCC_MRP_domain2"/>
    <property type="match status" value="1"/>
</dbReference>
<keyword evidence="7 10" id="KW-1133">Transmembrane helix</keyword>
<dbReference type="InterPro" id="IPR017871">
    <property type="entry name" value="ABC_transporter-like_CS"/>
</dbReference>
<comment type="subcellular location">
    <subcellularLocation>
        <location evidence="1">Vacuole membrane</location>
        <topology evidence="1">Multi-pass membrane protein</topology>
    </subcellularLocation>
</comment>
<keyword evidence="8 10" id="KW-0472">Membrane</keyword>
<keyword evidence="3 10" id="KW-0812">Transmembrane</keyword>
<dbReference type="InterPro" id="IPR044746">
    <property type="entry name" value="ABCC_6TM_D1"/>
</dbReference>
<feature type="transmembrane region" description="Helical" evidence="10">
    <location>
        <begin position="643"/>
        <end position="664"/>
    </location>
</feature>
<organism evidence="13 14">
    <name type="scientific">Blepharisma stoltei</name>
    <dbReference type="NCBI Taxonomy" id="1481888"/>
    <lineage>
        <taxon>Eukaryota</taxon>
        <taxon>Sar</taxon>
        <taxon>Alveolata</taxon>
        <taxon>Ciliophora</taxon>
        <taxon>Postciliodesmatophora</taxon>
        <taxon>Heterotrichea</taxon>
        <taxon>Heterotrichida</taxon>
        <taxon>Blepharismidae</taxon>
        <taxon>Blepharisma</taxon>
    </lineage>
</organism>
<dbReference type="SUPFAM" id="SSF52540">
    <property type="entry name" value="P-loop containing nucleoside triphosphate hydrolases"/>
    <property type="match status" value="2"/>
</dbReference>
<feature type="transmembrane region" description="Helical" evidence="10">
    <location>
        <begin position="93"/>
        <end position="118"/>
    </location>
</feature>
<proteinExistence type="predicted"/>
<dbReference type="InterPro" id="IPR036640">
    <property type="entry name" value="ABC1_TM_sf"/>
</dbReference>
<feature type="transmembrane region" description="Helical" evidence="10">
    <location>
        <begin position="124"/>
        <end position="145"/>
    </location>
</feature>
<protein>
    <submittedName>
        <fullName evidence="13">Uncharacterized protein</fullName>
    </submittedName>
</protein>
<keyword evidence="2" id="KW-0813">Transport</keyword>
<keyword evidence="9" id="KW-0325">Glycoprotein</keyword>
<dbReference type="Gene3D" id="1.20.1560.10">
    <property type="entry name" value="ABC transporter type 1, transmembrane domain"/>
    <property type="match status" value="2"/>
</dbReference>
<dbReference type="Gene3D" id="3.40.50.300">
    <property type="entry name" value="P-loop containing nucleotide triphosphate hydrolases"/>
    <property type="match status" value="2"/>
</dbReference>
<dbReference type="PROSITE" id="PS00211">
    <property type="entry name" value="ABC_TRANSPORTER_1"/>
    <property type="match status" value="2"/>
</dbReference>
<feature type="transmembrane region" description="Helical" evidence="10">
    <location>
        <begin position="902"/>
        <end position="925"/>
    </location>
</feature>
<feature type="domain" description="ABC transmembrane type-1" evidence="12">
    <location>
        <begin position="651"/>
        <end position="929"/>
    </location>
</feature>
<dbReference type="SUPFAM" id="SSF90123">
    <property type="entry name" value="ABC transporter transmembrane region"/>
    <property type="match status" value="2"/>
</dbReference>
<evidence type="ECO:0000256" key="1">
    <source>
        <dbReference type="ARBA" id="ARBA00004128"/>
    </source>
</evidence>
<dbReference type="FunFam" id="3.40.50.300:FF:000997">
    <property type="entry name" value="Multidrug resistance-associated protein 1"/>
    <property type="match status" value="1"/>
</dbReference>
<accession>A0AAU9JYH8</accession>
<reference evidence="13" key="1">
    <citation type="submission" date="2021-09" db="EMBL/GenBank/DDBJ databases">
        <authorList>
            <consortium name="AG Swart"/>
            <person name="Singh M."/>
            <person name="Singh A."/>
            <person name="Seah K."/>
            <person name="Emmerich C."/>
        </authorList>
    </citation>
    <scope>NUCLEOTIDE SEQUENCE</scope>
    <source>
        <strain evidence="13">ATCC30299</strain>
    </source>
</reference>
<dbReference type="CDD" id="cd18579">
    <property type="entry name" value="ABC_6TM_ABCC_D1"/>
    <property type="match status" value="1"/>
</dbReference>
<evidence type="ECO:0000256" key="4">
    <source>
        <dbReference type="ARBA" id="ARBA00022737"/>
    </source>
</evidence>
<evidence type="ECO:0000259" key="12">
    <source>
        <dbReference type="PROSITE" id="PS50929"/>
    </source>
</evidence>
<dbReference type="PROSITE" id="PS50929">
    <property type="entry name" value="ABC_TM1F"/>
    <property type="match status" value="2"/>
</dbReference>
<evidence type="ECO:0000256" key="2">
    <source>
        <dbReference type="ARBA" id="ARBA00022448"/>
    </source>
</evidence>
<evidence type="ECO:0000313" key="14">
    <source>
        <dbReference type="Proteomes" id="UP001162131"/>
    </source>
</evidence>
<dbReference type="Proteomes" id="UP001162131">
    <property type="component" value="Unassembled WGS sequence"/>
</dbReference>
<dbReference type="CDD" id="cd03250">
    <property type="entry name" value="ABCC_MRP_domain1"/>
    <property type="match status" value="1"/>
</dbReference>
<feature type="transmembrane region" description="Helical" evidence="10">
    <location>
        <begin position="688"/>
        <end position="715"/>
    </location>
</feature>
<dbReference type="GO" id="GO:0016887">
    <property type="term" value="F:ATP hydrolysis activity"/>
    <property type="evidence" value="ECO:0007669"/>
    <property type="project" value="InterPro"/>
</dbReference>
<feature type="transmembrane region" description="Helical" evidence="10">
    <location>
        <begin position="224"/>
        <end position="242"/>
    </location>
</feature>
<feature type="transmembrane region" description="Helical" evidence="10">
    <location>
        <begin position="872"/>
        <end position="895"/>
    </location>
</feature>
<dbReference type="CDD" id="cd18580">
    <property type="entry name" value="ABC_6TM_ABCC_D2"/>
    <property type="match status" value="1"/>
</dbReference>
<feature type="transmembrane region" description="Helical" evidence="10">
    <location>
        <begin position="779"/>
        <end position="799"/>
    </location>
</feature>
<evidence type="ECO:0000256" key="10">
    <source>
        <dbReference type="SAM" id="Phobius"/>
    </source>
</evidence>
<dbReference type="InterPro" id="IPR044726">
    <property type="entry name" value="ABCC_6TM_D2"/>
</dbReference>
<evidence type="ECO:0000256" key="9">
    <source>
        <dbReference type="ARBA" id="ARBA00023180"/>
    </source>
</evidence>
<dbReference type="EMBL" id="CAJZBQ010000054">
    <property type="protein sequence ID" value="CAG9332314.1"/>
    <property type="molecule type" value="Genomic_DNA"/>
</dbReference>
<evidence type="ECO:0000256" key="7">
    <source>
        <dbReference type="ARBA" id="ARBA00022989"/>
    </source>
</evidence>
<evidence type="ECO:0000256" key="6">
    <source>
        <dbReference type="ARBA" id="ARBA00022840"/>
    </source>
</evidence>
<dbReference type="FunFam" id="1.20.1560.10:FF:000013">
    <property type="entry name" value="ABC transporter C family member 2"/>
    <property type="match status" value="1"/>
</dbReference>
<feature type="domain" description="ABC transmembrane type-1" evidence="12">
    <location>
        <begin position="93"/>
        <end position="366"/>
    </location>
</feature>
<dbReference type="InterPro" id="IPR027417">
    <property type="entry name" value="P-loop_NTPase"/>
</dbReference>
<feature type="domain" description="ABC transporter" evidence="11">
    <location>
        <begin position="392"/>
        <end position="613"/>
    </location>
</feature>
<evidence type="ECO:0000259" key="11">
    <source>
        <dbReference type="PROSITE" id="PS50893"/>
    </source>
</evidence>
<evidence type="ECO:0000256" key="5">
    <source>
        <dbReference type="ARBA" id="ARBA00022741"/>
    </source>
</evidence>
<evidence type="ECO:0000256" key="8">
    <source>
        <dbReference type="ARBA" id="ARBA00023136"/>
    </source>
</evidence>
<keyword evidence="6" id="KW-0067">ATP-binding</keyword>
<dbReference type="AlphaFoldDB" id="A0AAU9JYH8"/>
<dbReference type="InterPro" id="IPR050173">
    <property type="entry name" value="ABC_transporter_C-like"/>
</dbReference>
<dbReference type="InterPro" id="IPR011527">
    <property type="entry name" value="ABC1_TM_dom"/>
</dbReference>
<keyword evidence="14" id="KW-1185">Reference proteome</keyword>
<dbReference type="GO" id="GO:0140359">
    <property type="term" value="F:ABC-type transporter activity"/>
    <property type="evidence" value="ECO:0007669"/>
    <property type="project" value="InterPro"/>
</dbReference>
<dbReference type="PANTHER" id="PTHR24223">
    <property type="entry name" value="ATP-BINDING CASSETTE SUB-FAMILY C"/>
    <property type="match status" value="1"/>
</dbReference>
<name>A0AAU9JYH8_9CILI</name>
<dbReference type="FunFam" id="3.40.50.300:FF:001172">
    <property type="entry name" value="Cystic fibrosis transmembrane conductance regulator"/>
    <property type="match status" value="1"/>
</dbReference>
<dbReference type="GO" id="GO:0005524">
    <property type="term" value="F:ATP binding"/>
    <property type="evidence" value="ECO:0007669"/>
    <property type="project" value="UniProtKB-KW"/>
</dbReference>
<dbReference type="InterPro" id="IPR003439">
    <property type="entry name" value="ABC_transporter-like_ATP-bd"/>
</dbReference>
<dbReference type="PROSITE" id="PS50893">
    <property type="entry name" value="ABC_TRANSPORTER_2"/>
    <property type="match status" value="2"/>
</dbReference>
<dbReference type="SMART" id="SM00382">
    <property type="entry name" value="AAA"/>
    <property type="match status" value="2"/>
</dbReference>
<dbReference type="InterPro" id="IPR003593">
    <property type="entry name" value="AAA+_ATPase"/>
</dbReference>
<dbReference type="GO" id="GO:0005774">
    <property type="term" value="C:vacuolar membrane"/>
    <property type="evidence" value="ECO:0007669"/>
    <property type="project" value="UniProtKB-SubCell"/>
</dbReference>
<evidence type="ECO:0000256" key="3">
    <source>
        <dbReference type="ARBA" id="ARBA00022692"/>
    </source>
</evidence>
<dbReference type="PANTHER" id="PTHR24223:SF443">
    <property type="entry name" value="MULTIDRUG-RESISTANCE LIKE PROTEIN 1, ISOFORM I"/>
    <property type="match status" value="1"/>
</dbReference>
<feature type="domain" description="ABC transporter" evidence="11">
    <location>
        <begin position="964"/>
        <end position="1192"/>
    </location>
</feature>
<evidence type="ECO:0000313" key="13">
    <source>
        <dbReference type="EMBL" id="CAG9332314.1"/>
    </source>
</evidence>